<evidence type="ECO:0000313" key="1">
    <source>
        <dbReference type="EMBL" id="KAI9565144.1"/>
    </source>
</evidence>
<gene>
    <name evidence="1" type="ORF">GHT06_008918</name>
</gene>
<dbReference type="AlphaFoldDB" id="A0AAD5L224"/>
<name>A0AAD5L224_9CRUS</name>
<keyword evidence="2" id="KW-1185">Reference proteome</keyword>
<reference evidence="1 2" key="1">
    <citation type="submission" date="2022-05" db="EMBL/GenBank/DDBJ databases">
        <title>A multi-omics perspective on studying reproductive biology in Daphnia sinensis.</title>
        <authorList>
            <person name="Jia J."/>
        </authorList>
    </citation>
    <scope>NUCLEOTIDE SEQUENCE [LARGE SCALE GENOMIC DNA]</scope>
    <source>
        <strain evidence="1 2">WSL</strain>
    </source>
</reference>
<accession>A0AAD5L224</accession>
<evidence type="ECO:0000313" key="2">
    <source>
        <dbReference type="Proteomes" id="UP000820818"/>
    </source>
</evidence>
<proteinExistence type="predicted"/>
<organism evidence="1 2">
    <name type="scientific">Daphnia sinensis</name>
    <dbReference type="NCBI Taxonomy" id="1820382"/>
    <lineage>
        <taxon>Eukaryota</taxon>
        <taxon>Metazoa</taxon>
        <taxon>Ecdysozoa</taxon>
        <taxon>Arthropoda</taxon>
        <taxon>Crustacea</taxon>
        <taxon>Branchiopoda</taxon>
        <taxon>Diplostraca</taxon>
        <taxon>Cladocera</taxon>
        <taxon>Anomopoda</taxon>
        <taxon>Daphniidae</taxon>
        <taxon>Daphnia</taxon>
        <taxon>Daphnia similis group</taxon>
    </lineage>
</organism>
<dbReference type="EMBL" id="WJBH02000001">
    <property type="protein sequence ID" value="KAI9565144.1"/>
    <property type="molecule type" value="Genomic_DNA"/>
</dbReference>
<dbReference type="Proteomes" id="UP000820818">
    <property type="component" value="Linkage Group LG1"/>
</dbReference>
<sequence length="133" mass="15017">MAVVLSGFTLEADLSVFKSGLRMSTTYYLQPVNLNVPHEGDRIPIPAPTMLIVTDVTFIFAPEPGLNDTIWCNGVFLKFRFPIHVNSFSFFTSYLIDLFYCHHCRIYEGLGTSMDVNHAFVTPELRKIGVLIP</sequence>
<protein>
    <submittedName>
        <fullName evidence="1">Uncharacterized protein</fullName>
    </submittedName>
</protein>
<comment type="caution">
    <text evidence="1">The sequence shown here is derived from an EMBL/GenBank/DDBJ whole genome shotgun (WGS) entry which is preliminary data.</text>
</comment>